<dbReference type="PANTHER" id="PTHR44337:SF20">
    <property type="entry name" value="CARCINOEMBRYONIC ANTIGEN-RELATED CELL ADHESION MOLECULE 5-RELATED"/>
    <property type="match status" value="1"/>
</dbReference>
<proteinExistence type="predicted"/>
<evidence type="ECO:0000256" key="4">
    <source>
        <dbReference type="ARBA" id="ARBA00023319"/>
    </source>
</evidence>
<evidence type="ECO:0000256" key="3">
    <source>
        <dbReference type="ARBA" id="ARBA00023180"/>
    </source>
</evidence>
<evidence type="ECO:0000313" key="6">
    <source>
        <dbReference type="EMBL" id="KAK7471455.1"/>
    </source>
</evidence>
<organism evidence="6 7">
    <name type="scientific">Batillaria attramentaria</name>
    <dbReference type="NCBI Taxonomy" id="370345"/>
    <lineage>
        <taxon>Eukaryota</taxon>
        <taxon>Metazoa</taxon>
        <taxon>Spiralia</taxon>
        <taxon>Lophotrochozoa</taxon>
        <taxon>Mollusca</taxon>
        <taxon>Gastropoda</taxon>
        <taxon>Caenogastropoda</taxon>
        <taxon>Sorbeoconcha</taxon>
        <taxon>Cerithioidea</taxon>
        <taxon>Batillariidae</taxon>
        <taxon>Batillaria</taxon>
    </lineage>
</organism>
<feature type="coiled-coil region" evidence="5">
    <location>
        <begin position="122"/>
        <end position="149"/>
    </location>
</feature>
<keyword evidence="5" id="KW-0175">Coiled coil</keyword>
<dbReference type="EMBL" id="JACVVK020000492">
    <property type="protein sequence ID" value="KAK7471455.1"/>
    <property type="molecule type" value="Genomic_DNA"/>
</dbReference>
<keyword evidence="7" id="KW-1185">Reference proteome</keyword>
<evidence type="ECO:0000313" key="7">
    <source>
        <dbReference type="Proteomes" id="UP001519460"/>
    </source>
</evidence>
<comment type="caution">
    <text evidence="6">The sequence shown here is derived from an EMBL/GenBank/DDBJ whole genome shotgun (WGS) entry which is preliminary data.</text>
</comment>
<evidence type="ECO:0000256" key="2">
    <source>
        <dbReference type="ARBA" id="ARBA00023157"/>
    </source>
</evidence>
<dbReference type="InterPro" id="IPR036179">
    <property type="entry name" value="Ig-like_dom_sf"/>
</dbReference>
<evidence type="ECO:0000256" key="5">
    <source>
        <dbReference type="SAM" id="Coils"/>
    </source>
</evidence>
<dbReference type="Proteomes" id="UP001519460">
    <property type="component" value="Unassembled WGS sequence"/>
</dbReference>
<dbReference type="SUPFAM" id="SSF48726">
    <property type="entry name" value="Immunoglobulin"/>
    <property type="match status" value="1"/>
</dbReference>
<keyword evidence="1" id="KW-0732">Signal</keyword>
<dbReference type="AlphaFoldDB" id="A0ABD0JCU5"/>
<feature type="non-terminal residue" evidence="6">
    <location>
        <position position="330"/>
    </location>
</feature>
<protein>
    <submittedName>
        <fullName evidence="6">Uncharacterized protein</fullName>
    </submittedName>
</protein>
<keyword evidence="3" id="KW-0325">Glycoprotein</keyword>
<dbReference type="InterPro" id="IPR052598">
    <property type="entry name" value="IgSF_CEA-related"/>
</dbReference>
<reference evidence="6 7" key="1">
    <citation type="journal article" date="2023" name="Sci. Data">
        <title>Genome assembly of the Korean intertidal mud-creeper Batillaria attramentaria.</title>
        <authorList>
            <person name="Patra A.K."/>
            <person name="Ho P.T."/>
            <person name="Jun S."/>
            <person name="Lee S.J."/>
            <person name="Kim Y."/>
            <person name="Won Y.J."/>
        </authorList>
    </citation>
    <scope>NUCLEOTIDE SEQUENCE [LARGE SCALE GENOMIC DNA]</scope>
    <source>
        <strain evidence="6">Wonlab-2016</strain>
    </source>
</reference>
<keyword evidence="4" id="KW-0393">Immunoglobulin domain</keyword>
<name>A0ABD0JCU5_9CAEN</name>
<evidence type="ECO:0000256" key="1">
    <source>
        <dbReference type="ARBA" id="ARBA00022729"/>
    </source>
</evidence>
<sequence length="330" mass="36919">MFPQLNGQTVQLMLERPTEFRFEQNGGLILRSASLAHSGNYSLIVIVKSPTGNVETKKYERSANLTVAEPPRMSDPLQVAQDRKAIYDHHAGRWHVTLTCGQFVSLGHPAVDVVWQVTFTTIKDLKAENTDLKAENTDMKAAVKDIKTENTDIKAAVKDIKTLVNNNTATLGVQGLTWNDNVGADLRTCVGKQFQFEWSYTLDNTEIELSKNWTAMLNGQTVWLMLERPTEFQFEQNGSLTLRSASLAHSGNYSVTVDVMVNTTTGNMERMKYERSANLTVAEPPRTNGRLQVAQDRKAIYDNHTSMWHVTLSCGQFVSLGHPAVDAVWQ</sequence>
<gene>
    <name evidence="6" type="ORF">BaRGS_00035891</name>
</gene>
<keyword evidence="2" id="KW-1015">Disulfide bond</keyword>
<dbReference type="PANTHER" id="PTHR44337">
    <property type="entry name" value="CARCINOEMBRYONIC ANTIGEN-RELATED CELL ADHESION MOLECULE 8"/>
    <property type="match status" value="1"/>
</dbReference>
<accession>A0ABD0JCU5</accession>